<dbReference type="EMBL" id="OCMU01000003">
    <property type="protein sequence ID" value="SOD22268.1"/>
    <property type="molecule type" value="Genomic_DNA"/>
</dbReference>
<protein>
    <recommendedName>
        <fullName evidence="3">Replication initiator protein A</fullName>
    </recommendedName>
</protein>
<gene>
    <name evidence="1" type="ORF">SAMN06297164_3412</name>
</gene>
<accession>A0A286AK30</accession>
<sequence length="370" mass="43168">MSNTQIINSTIAHASVNKCAISHTQYKQVKKPPEKYIKSLQLDLFSQFVTNDKSEVSNTVEIWESIPKYFFTPKQVEKLRTKTGHADPYKMEFSYDGISCSVKIQPALIEQKDGGYKAFFPSVTEELVEEALKKYLTIQNYGIHDVNKAETWVRFSLSMIHRELKSRGRTRSRNEIKHAIEVMNKCNISLFKDKKEVWSGAILQDLVTVGREEYLADTDAHHIGRLPLFISHAINRLEYRQFNYDRLMSCDEQLSRFIYKKLINRYRHANLINNYHFMFSDLKNSGLLQQSREIDNRRKVLSALDELKEKNIIASYETDERKESRAITDVKYTIFPSNQFISEQKAANKRVNDTDKQVLDTKSKSLDKLI</sequence>
<dbReference type="AlphaFoldDB" id="A0A286AK30"/>
<dbReference type="Proteomes" id="UP000219335">
    <property type="component" value="Unassembled WGS sequence"/>
</dbReference>
<name>A0A286AK30_9PROT</name>
<evidence type="ECO:0008006" key="3">
    <source>
        <dbReference type="Google" id="ProtNLM"/>
    </source>
</evidence>
<evidence type="ECO:0000313" key="1">
    <source>
        <dbReference type="EMBL" id="SOD22268.1"/>
    </source>
</evidence>
<reference evidence="1 2" key="1">
    <citation type="submission" date="2017-09" db="EMBL/GenBank/DDBJ databases">
        <authorList>
            <person name="Ehlers B."/>
            <person name="Leendertz F.H."/>
        </authorList>
    </citation>
    <scope>NUCLEOTIDE SEQUENCE [LARGE SCALE GENOMIC DNA]</scope>
    <source>
        <strain evidence="1 2">Nm42</strain>
    </source>
</reference>
<dbReference type="RefSeq" id="WP_097107367.1">
    <property type="nucleotide sequence ID" value="NZ_OCMU01000003.1"/>
</dbReference>
<evidence type="ECO:0000313" key="2">
    <source>
        <dbReference type="Proteomes" id="UP000219335"/>
    </source>
</evidence>
<organism evidence="1 2">
    <name type="scientific">Nitrosomonas ureae</name>
    <dbReference type="NCBI Taxonomy" id="44577"/>
    <lineage>
        <taxon>Bacteria</taxon>
        <taxon>Pseudomonadati</taxon>
        <taxon>Pseudomonadota</taxon>
        <taxon>Betaproteobacteria</taxon>
        <taxon>Nitrosomonadales</taxon>
        <taxon>Nitrosomonadaceae</taxon>
        <taxon>Nitrosomonas</taxon>
    </lineage>
</organism>
<proteinExistence type="predicted"/>